<organism evidence="1 2">
    <name type="scientific">Methylobacterium oryzae</name>
    <dbReference type="NCBI Taxonomy" id="334852"/>
    <lineage>
        <taxon>Bacteria</taxon>
        <taxon>Pseudomonadati</taxon>
        <taxon>Pseudomonadota</taxon>
        <taxon>Alphaproteobacteria</taxon>
        <taxon>Hyphomicrobiales</taxon>
        <taxon>Methylobacteriaceae</taxon>
        <taxon>Methylobacterium</taxon>
    </lineage>
</organism>
<dbReference type="EMBL" id="MLCA01000001">
    <property type="protein sequence ID" value="MEE7490395.1"/>
    <property type="molecule type" value="Genomic_DNA"/>
</dbReference>
<keyword evidence="2" id="KW-1185">Reference proteome</keyword>
<protein>
    <recommendedName>
        <fullName evidence="3">XRE family transcriptional regulator</fullName>
    </recommendedName>
</protein>
<name>A0ABU7TKZ7_9HYPH</name>
<dbReference type="CDD" id="cd00093">
    <property type="entry name" value="HTH_XRE"/>
    <property type="match status" value="1"/>
</dbReference>
<comment type="caution">
    <text evidence="1">The sequence shown here is derived from an EMBL/GenBank/DDBJ whole genome shotgun (WGS) entry which is preliminary data.</text>
</comment>
<gene>
    <name evidence="1" type="ORF">MOTC310_07815</name>
</gene>
<dbReference type="InterPro" id="IPR010982">
    <property type="entry name" value="Lambda_DNA-bd_dom_sf"/>
</dbReference>
<evidence type="ECO:0000313" key="1">
    <source>
        <dbReference type="EMBL" id="MEE7490395.1"/>
    </source>
</evidence>
<evidence type="ECO:0000313" key="2">
    <source>
        <dbReference type="Proteomes" id="UP001355206"/>
    </source>
</evidence>
<evidence type="ECO:0008006" key="3">
    <source>
        <dbReference type="Google" id="ProtNLM"/>
    </source>
</evidence>
<dbReference type="Proteomes" id="UP001355206">
    <property type="component" value="Unassembled WGS sequence"/>
</dbReference>
<proteinExistence type="predicted"/>
<accession>A0ABU7TKZ7</accession>
<dbReference type="Gene3D" id="1.10.260.40">
    <property type="entry name" value="lambda repressor-like DNA-binding domains"/>
    <property type="match status" value="1"/>
</dbReference>
<dbReference type="Pfam" id="PF13560">
    <property type="entry name" value="HTH_31"/>
    <property type="match status" value="1"/>
</dbReference>
<dbReference type="InterPro" id="IPR001387">
    <property type="entry name" value="Cro/C1-type_HTH"/>
</dbReference>
<dbReference type="SUPFAM" id="SSF47413">
    <property type="entry name" value="lambda repressor-like DNA-binding domains"/>
    <property type="match status" value="1"/>
</dbReference>
<sequence length="109" mass="11832">MRSGTGDVMPMSVRRSLKKLGRDIALARRKRRLTVEMMLERTGLSKATYARVEHGEASVGMGAYAMALHALGLGPALGDLADPRGDDAGLLMEEARLPKRVRRTAEARG</sequence>
<reference evidence="1 2" key="1">
    <citation type="journal article" date="2012" name="Genet. Mol. Biol.">
        <title>Analysis of 16S rRNA and mxaF genes revealing insights into Methylobacterium niche-specific plant association.</title>
        <authorList>
            <person name="Dourado M.N."/>
            <person name="Andreote F.D."/>
            <person name="Dini-Andreote F."/>
            <person name="Conti R."/>
            <person name="Araujo J.M."/>
            <person name="Araujo W.L."/>
        </authorList>
    </citation>
    <scope>NUCLEOTIDE SEQUENCE [LARGE SCALE GENOMIC DNA]</scope>
    <source>
        <strain evidence="1 2">TC3-10</strain>
    </source>
</reference>